<proteinExistence type="predicted"/>
<name>A0ABW8KEB3_9GAMM</name>
<organism evidence="1 2">
    <name type="scientific">Dyella agri</name>
    <dbReference type="NCBI Taxonomy" id="1926869"/>
    <lineage>
        <taxon>Bacteria</taxon>
        <taxon>Pseudomonadati</taxon>
        <taxon>Pseudomonadota</taxon>
        <taxon>Gammaproteobacteria</taxon>
        <taxon>Lysobacterales</taxon>
        <taxon>Rhodanobacteraceae</taxon>
        <taxon>Dyella</taxon>
    </lineage>
</organism>
<protein>
    <submittedName>
        <fullName evidence="1">Uncharacterized protein</fullName>
    </submittedName>
</protein>
<accession>A0ABW8KEB3</accession>
<dbReference type="Proteomes" id="UP001620397">
    <property type="component" value="Unassembled WGS sequence"/>
</dbReference>
<dbReference type="RefSeq" id="WP_404535100.1">
    <property type="nucleotide sequence ID" value="NZ_JADIKL010000001.1"/>
</dbReference>
<comment type="caution">
    <text evidence="1">The sequence shown here is derived from an EMBL/GenBank/DDBJ whole genome shotgun (WGS) entry which is preliminary data.</text>
</comment>
<reference evidence="1 2" key="1">
    <citation type="submission" date="2020-10" db="EMBL/GenBank/DDBJ databases">
        <title>Phylogeny of dyella-like bacteria.</title>
        <authorList>
            <person name="Fu J."/>
        </authorList>
    </citation>
    <scope>NUCLEOTIDE SEQUENCE [LARGE SCALE GENOMIC DNA]</scope>
    <source>
        <strain evidence="1 2">DKC-1</strain>
    </source>
</reference>
<evidence type="ECO:0000313" key="2">
    <source>
        <dbReference type="Proteomes" id="UP001620397"/>
    </source>
</evidence>
<gene>
    <name evidence="1" type="ORF">ISP14_00605</name>
</gene>
<dbReference type="EMBL" id="JADIKL010000001">
    <property type="protein sequence ID" value="MFK2929278.1"/>
    <property type="molecule type" value="Genomic_DNA"/>
</dbReference>
<keyword evidence="2" id="KW-1185">Reference proteome</keyword>
<sequence>MATQRTAPTFIAGRAVNLMELPAHLADHPSAQIANSTLRQLGDFVQHHTDVMQDPLLSERGKAAKLNPLKVGMARVIAAAAAVNQDAAKQTDKREAAMLAVPAIAPSDAASAAVDVEVRQWWRSLDSKQRADMLQKFQDGPEHQRIEAALLRSPVALADPELLAIRDSWNRQARIDNAGETTAIARDRYAQDYAGDAIKQAAAIFQASTAMPHGDLLRAVVTGDNPMANGAAVFGFSQDAIDRAKVLADGNESVDG</sequence>
<evidence type="ECO:0000313" key="1">
    <source>
        <dbReference type="EMBL" id="MFK2929278.1"/>
    </source>
</evidence>